<keyword evidence="5 9" id="KW-0235">DNA replication</keyword>
<dbReference type="Pfam" id="PF02463">
    <property type="entry name" value="SMC_N"/>
    <property type="match status" value="1"/>
</dbReference>
<dbReference type="GO" id="GO:0009432">
    <property type="term" value="P:SOS response"/>
    <property type="evidence" value="ECO:0007669"/>
    <property type="project" value="UniProtKB-UniRule"/>
</dbReference>
<evidence type="ECO:0000256" key="2">
    <source>
        <dbReference type="ARBA" id="ARBA00008016"/>
    </source>
</evidence>
<evidence type="ECO:0000313" key="12">
    <source>
        <dbReference type="Proteomes" id="UP000050465"/>
    </source>
</evidence>
<comment type="function">
    <text evidence="9">The RecF protein is involved in DNA metabolism; it is required for DNA replication and normal SOS inducibility. RecF binds preferentially to single-stranded, linear DNA. It also seems to bind ATP.</text>
</comment>
<dbReference type="InterPro" id="IPR018078">
    <property type="entry name" value="DNA-binding_RecF_CS"/>
</dbReference>
<keyword evidence="4 9" id="KW-0963">Cytoplasm</keyword>
<keyword evidence="7 9" id="KW-0067">ATP-binding</keyword>
<sequence length="402" mass="45237">MFLQHLHLQNFRNYSSQSVAFSAPKTILVGDNAQGKSNLLEAVEMLATLKSHRTSRDRDLVKEGANIGQIKAQLQRELGVSELSLTLKNAGRRTAVINGETLKRQQDFLGHLNAVQFSSLDIDLVRGGPGGRRIWIDTLLTQLEPVYAYILQQYNQVLKQRNAFIKQHTANADDLDDRIDTTLLTSQQQQITHHNQSDQIQLSQMPTQMAIWDAQLATTGTRVTRRRSRVLNRLIPLAQRWHQSISGDAEALTIAYQPNVALIADDPAIIQQSFLEKIQSRAIAEYHQRTSLVGPHRDDIDFVINQTPARQYGSQGQQRTLVLSLKLAELELIEAVIGEPPLLLLDDVLAELDLKRQNQLLETIQDRFQTIITTTHLGSFDAQWLKASQILTVDQGRLVASS</sequence>
<evidence type="ECO:0000256" key="5">
    <source>
        <dbReference type="ARBA" id="ARBA00022705"/>
    </source>
</evidence>
<comment type="subcellular location">
    <subcellularLocation>
        <location evidence="1 9">Cytoplasm</location>
    </subcellularLocation>
</comment>
<keyword evidence="9" id="KW-0227">DNA damage</keyword>
<dbReference type="Gene3D" id="1.20.1050.90">
    <property type="entry name" value="RecF/RecN/SMC, N-terminal domain"/>
    <property type="match status" value="1"/>
</dbReference>
<dbReference type="CDD" id="cd03242">
    <property type="entry name" value="ABC_RecF"/>
    <property type="match status" value="1"/>
</dbReference>
<dbReference type="PANTHER" id="PTHR32182:SF0">
    <property type="entry name" value="DNA REPLICATION AND REPAIR PROTEIN RECF"/>
    <property type="match status" value="1"/>
</dbReference>
<feature type="domain" description="RecF/RecN/SMC N-terminal" evidence="10">
    <location>
        <begin position="2"/>
        <end position="379"/>
    </location>
</feature>
<evidence type="ECO:0000256" key="7">
    <source>
        <dbReference type="ARBA" id="ARBA00022840"/>
    </source>
</evidence>
<keyword evidence="6 9" id="KW-0547">Nucleotide-binding</keyword>
<feature type="binding site" evidence="9">
    <location>
        <begin position="30"/>
        <end position="37"/>
    </location>
    <ligand>
        <name>ATP</name>
        <dbReference type="ChEBI" id="CHEBI:30616"/>
    </ligand>
</feature>
<organism evidence="11 12">
    <name type="scientific">Phormidesmis priestleyi Ana</name>
    <dbReference type="NCBI Taxonomy" id="1666911"/>
    <lineage>
        <taxon>Bacteria</taxon>
        <taxon>Bacillati</taxon>
        <taxon>Cyanobacteriota</taxon>
        <taxon>Cyanophyceae</taxon>
        <taxon>Leptolyngbyales</taxon>
        <taxon>Leptolyngbyaceae</taxon>
        <taxon>Phormidesmis</taxon>
    </lineage>
</organism>
<dbReference type="InterPro" id="IPR042174">
    <property type="entry name" value="RecF_2"/>
</dbReference>
<evidence type="ECO:0000256" key="1">
    <source>
        <dbReference type="ARBA" id="ARBA00004496"/>
    </source>
</evidence>
<dbReference type="GO" id="GO:0006260">
    <property type="term" value="P:DNA replication"/>
    <property type="evidence" value="ECO:0007669"/>
    <property type="project" value="UniProtKB-UniRule"/>
</dbReference>
<dbReference type="PANTHER" id="PTHR32182">
    <property type="entry name" value="DNA REPLICATION AND REPAIR PROTEIN RECF"/>
    <property type="match status" value="1"/>
</dbReference>
<comment type="caution">
    <text evidence="11">The sequence shown here is derived from an EMBL/GenBank/DDBJ whole genome shotgun (WGS) entry which is preliminary data.</text>
</comment>
<dbReference type="GO" id="GO:0005524">
    <property type="term" value="F:ATP binding"/>
    <property type="evidence" value="ECO:0007669"/>
    <property type="project" value="UniProtKB-UniRule"/>
</dbReference>
<dbReference type="GO" id="GO:0003697">
    <property type="term" value="F:single-stranded DNA binding"/>
    <property type="evidence" value="ECO:0007669"/>
    <property type="project" value="UniProtKB-UniRule"/>
</dbReference>
<dbReference type="Proteomes" id="UP000050465">
    <property type="component" value="Unassembled WGS sequence"/>
</dbReference>
<dbReference type="GO" id="GO:0006302">
    <property type="term" value="P:double-strand break repair"/>
    <property type="evidence" value="ECO:0007669"/>
    <property type="project" value="TreeGrafter"/>
</dbReference>
<keyword evidence="9" id="KW-0234">DNA repair</keyword>
<dbReference type="SUPFAM" id="SSF52540">
    <property type="entry name" value="P-loop containing nucleoside triphosphate hydrolases"/>
    <property type="match status" value="1"/>
</dbReference>
<evidence type="ECO:0000256" key="8">
    <source>
        <dbReference type="ARBA" id="ARBA00023125"/>
    </source>
</evidence>
<gene>
    <name evidence="9 11" type="primary">recF</name>
    <name evidence="11" type="ORF">HLUCCA11_19530</name>
</gene>
<name>A0A0P7ZEQ2_9CYAN</name>
<dbReference type="InterPro" id="IPR001238">
    <property type="entry name" value="DNA-binding_RecF"/>
</dbReference>
<reference evidence="11 12" key="1">
    <citation type="submission" date="2015-09" db="EMBL/GenBank/DDBJ databases">
        <title>Identification and resolution of microdiversity through metagenomic sequencing of parallel consortia.</title>
        <authorList>
            <person name="Nelson W.C."/>
            <person name="Romine M.F."/>
            <person name="Lindemann S.R."/>
        </authorList>
    </citation>
    <scope>NUCLEOTIDE SEQUENCE [LARGE SCALE GENOMIC DNA]</scope>
    <source>
        <strain evidence="11">Ana</strain>
    </source>
</reference>
<evidence type="ECO:0000256" key="9">
    <source>
        <dbReference type="HAMAP-Rule" id="MF_00365"/>
    </source>
</evidence>
<evidence type="ECO:0000313" key="11">
    <source>
        <dbReference type="EMBL" id="KPQ33111.1"/>
    </source>
</evidence>
<comment type="similarity">
    <text evidence="2 9">Belongs to the RecF family.</text>
</comment>
<keyword evidence="8 9" id="KW-0238">DNA-binding</keyword>
<dbReference type="GO" id="GO:0005737">
    <property type="term" value="C:cytoplasm"/>
    <property type="evidence" value="ECO:0007669"/>
    <property type="project" value="UniProtKB-SubCell"/>
</dbReference>
<dbReference type="HAMAP" id="MF_00365">
    <property type="entry name" value="RecF"/>
    <property type="match status" value="1"/>
</dbReference>
<dbReference type="GO" id="GO:0000731">
    <property type="term" value="P:DNA synthesis involved in DNA repair"/>
    <property type="evidence" value="ECO:0007669"/>
    <property type="project" value="TreeGrafter"/>
</dbReference>
<proteinExistence type="inferred from homology"/>
<evidence type="ECO:0000256" key="6">
    <source>
        <dbReference type="ARBA" id="ARBA00022741"/>
    </source>
</evidence>
<dbReference type="AlphaFoldDB" id="A0A0P7ZEQ2"/>
<dbReference type="Gene3D" id="3.40.50.300">
    <property type="entry name" value="P-loop containing nucleotide triphosphate hydrolases"/>
    <property type="match status" value="1"/>
</dbReference>
<dbReference type="InterPro" id="IPR027417">
    <property type="entry name" value="P-loop_NTPase"/>
</dbReference>
<accession>A0A0P7ZEQ2</accession>
<protein>
    <recommendedName>
        <fullName evidence="3 9">DNA replication and repair protein RecF</fullName>
    </recommendedName>
</protein>
<keyword evidence="9" id="KW-0742">SOS response</keyword>
<dbReference type="InterPro" id="IPR003395">
    <property type="entry name" value="RecF/RecN/SMC_N"/>
</dbReference>
<dbReference type="PROSITE" id="PS00618">
    <property type="entry name" value="RECF_2"/>
    <property type="match status" value="1"/>
</dbReference>
<evidence type="ECO:0000256" key="3">
    <source>
        <dbReference type="ARBA" id="ARBA00020170"/>
    </source>
</evidence>
<evidence type="ECO:0000256" key="4">
    <source>
        <dbReference type="ARBA" id="ARBA00022490"/>
    </source>
</evidence>
<evidence type="ECO:0000259" key="10">
    <source>
        <dbReference type="Pfam" id="PF02463"/>
    </source>
</evidence>
<dbReference type="PATRIC" id="fig|1666911.3.peg.2206"/>
<dbReference type="EMBL" id="LJZR01000038">
    <property type="protein sequence ID" value="KPQ33111.1"/>
    <property type="molecule type" value="Genomic_DNA"/>
</dbReference>
<dbReference type="STRING" id="1666911.HLUCCA11_19530"/>
<dbReference type="PROSITE" id="PS00617">
    <property type="entry name" value="RECF_1"/>
    <property type="match status" value="1"/>
</dbReference>